<dbReference type="CDD" id="cd00712">
    <property type="entry name" value="AsnB"/>
    <property type="match status" value="1"/>
</dbReference>
<dbReference type="InterPro" id="IPR033738">
    <property type="entry name" value="AsnB_N"/>
</dbReference>
<dbReference type="InterPro" id="IPR051786">
    <property type="entry name" value="ASN_synthetase/amidase"/>
</dbReference>
<feature type="binding site" evidence="9">
    <location>
        <position position="280"/>
    </location>
    <ligand>
        <name>ATP</name>
        <dbReference type="ChEBI" id="CHEBI:30616"/>
    </ligand>
</feature>
<keyword evidence="8" id="KW-0028">Amino-acid biosynthesis</keyword>
<dbReference type="Gene3D" id="3.60.20.10">
    <property type="entry name" value="Glutamine Phosphoribosylpyrophosphate, subunit 1, domain 1"/>
    <property type="match status" value="1"/>
</dbReference>
<evidence type="ECO:0000256" key="10">
    <source>
        <dbReference type="PIRSR" id="PIRSR001589-3"/>
    </source>
</evidence>
<dbReference type="PANTHER" id="PTHR43284">
    <property type="entry name" value="ASPARAGINE SYNTHETASE (GLUTAMINE-HYDROLYZING)"/>
    <property type="match status" value="1"/>
</dbReference>
<evidence type="ECO:0000256" key="8">
    <source>
        <dbReference type="PIRSR" id="PIRSR001589-1"/>
    </source>
</evidence>
<dbReference type="GO" id="GO:0006529">
    <property type="term" value="P:asparagine biosynthetic process"/>
    <property type="evidence" value="ECO:0007669"/>
    <property type="project" value="UniProtKB-KW"/>
</dbReference>
<evidence type="ECO:0000256" key="7">
    <source>
        <dbReference type="ARBA" id="ARBA00048741"/>
    </source>
</evidence>
<evidence type="ECO:0000256" key="6">
    <source>
        <dbReference type="ARBA" id="ARBA00022962"/>
    </source>
</evidence>
<keyword evidence="5 9" id="KW-0067">ATP-binding</keyword>
<evidence type="ECO:0000256" key="1">
    <source>
        <dbReference type="ARBA" id="ARBA00005187"/>
    </source>
</evidence>
<protein>
    <recommendedName>
        <fullName evidence="3">asparagine synthase (glutamine-hydrolyzing)</fullName>
        <ecNumber evidence="3">6.3.5.4</ecNumber>
    </recommendedName>
</protein>
<dbReference type="InterPro" id="IPR014729">
    <property type="entry name" value="Rossmann-like_a/b/a_fold"/>
</dbReference>
<dbReference type="InterPro" id="IPR006426">
    <property type="entry name" value="Asn_synth_AEB"/>
</dbReference>
<dbReference type="PANTHER" id="PTHR43284:SF1">
    <property type="entry name" value="ASPARAGINE SYNTHETASE"/>
    <property type="match status" value="1"/>
</dbReference>
<dbReference type="EC" id="6.3.5.4" evidence="3"/>
<comment type="caution">
    <text evidence="12">The sequence shown here is derived from an EMBL/GenBank/DDBJ whole genome shotgun (WGS) entry which is preliminary data.</text>
</comment>
<keyword evidence="6 8" id="KW-0315">Glutamine amidotransferase</keyword>
<dbReference type="GO" id="GO:0004066">
    <property type="term" value="F:asparagine synthase (glutamine-hydrolyzing) activity"/>
    <property type="evidence" value="ECO:0007669"/>
    <property type="project" value="UniProtKB-EC"/>
</dbReference>
<sequence length="605" mass="69387">MCGIAGYVDFSSETNPLVIKKMTDEIVYRGPDSSGEYVSKDNIAGLGIRRLSIIDLKTGDQPIKNEDGSVIVVFNGEIYGYRHLREDLLKKGHKLKTKSDTEVLVHLYEEYGEDMPKFLNGMFAFAIWDENKQKLFLARDRAGIKPLYYSNFNGIFAFGSEPKTVLSHPKFSKTLNSAALSTYMYFGYLPTEISMFKNVFKLLPGSSLTLTKSGLKIKKYWRMAFDKFSDANLDELLDRAVTDQLIADVPVGVFLSGGLDSSLISYYITKHKRKMKSFSISFEQKSYNESDYSFAVAKHLGIEHYTEELKVTEIPVLFKKISEKLDEPMADASLIPTYKLSEFARKHVTVALSGDGGDELFGGYPTYQAHIIADFFKYFPQRVLNMGIKMFSLLPVSYENYPLSHVGTTFLQGVKKEPLERQIFWMHTFFFDNGMPLKKPSLNFKKYLPNLDEFDPVKRAMIADFFTYLADDLLVKTDRASMFNSLEVRVPYLDNNLIDFAFSQDSRKHASLFETKKILRNLARRYLPKDVANRPKKGFGMPVGKWLREDLKDFGNDVLSYNNLYDFLDKRQVMNLWTKHQKGTENNGGAIWQLVMLSGWLKHFS</sequence>
<dbReference type="Gene3D" id="3.40.50.620">
    <property type="entry name" value="HUPs"/>
    <property type="match status" value="1"/>
</dbReference>
<dbReference type="NCBIfam" id="TIGR01536">
    <property type="entry name" value="asn_synth_AEB"/>
    <property type="match status" value="1"/>
</dbReference>
<dbReference type="InterPro" id="IPR029055">
    <property type="entry name" value="Ntn_hydrolases_N"/>
</dbReference>
<dbReference type="InterPro" id="IPR017932">
    <property type="entry name" value="GATase_2_dom"/>
</dbReference>
<dbReference type="PIRSF" id="PIRSF001589">
    <property type="entry name" value="Asn_synthetase_glu-h"/>
    <property type="match status" value="1"/>
</dbReference>
<evidence type="ECO:0000313" key="13">
    <source>
        <dbReference type="Proteomes" id="UP000034325"/>
    </source>
</evidence>
<keyword evidence="8" id="KW-0061">Asparagine biosynthesis</keyword>
<evidence type="ECO:0000313" key="12">
    <source>
        <dbReference type="EMBL" id="KKQ96787.1"/>
    </source>
</evidence>
<dbReference type="Proteomes" id="UP000034325">
    <property type="component" value="Unassembled WGS sequence"/>
</dbReference>
<dbReference type="CDD" id="cd01991">
    <property type="entry name" value="Asn_synthase_B_C"/>
    <property type="match status" value="1"/>
</dbReference>
<accession>A0A0G0M0D8</accession>
<feature type="domain" description="Glutamine amidotransferase type-2" evidence="11">
    <location>
        <begin position="2"/>
        <end position="213"/>
    </location>
</feature>
<dbReference type="SUPFAM" id="SSF52402">
    <property type="entry name" value="Adenine nucleotide alpha hydrolases-like"/>
    <property type="match status" value="1"/>
</dbReference>
<feature type="binding site" evidence="9">
    <location>
        <begin position="353"/>
        <end position="354"/>
    </location>
    <ligand>
        <name>ATP</name>
        <dbReference type="ChEBI" id="CHEBI:30616"/>
    </ligand>
</feature>
<feature type="binding site" evidence="9">
    <location>
        <position position="100"/>
    </location>
    <ligand>
        <name>L-glutamine</name>
        <dbReference type="ChEBI" id="CHEBI:58359"/>
    </ligand>
</feature>
<dbReference type="Pfam" id="PF13537">
    <property type="entry name" value="GATase_7"/>
    <property type="match status" value="1"/>
</dbReference>
<gene>
    <name evidence="12" type="ORF">UT23_C0025G0018</name>
</gene>
<dbReference type="AlphaFoldDB" id="A0A0G0M0D8"/>
<dbReference type="PROSITE" id="PS51278">
    <property type="entry name" value="GATASE_TYPE_2"/>
    <property type="match status" value="1"/>
</dbReference>
<comment type="similarity">
    <text evidence="2">Belongs to the asparagine synthetase family.</text>
</comment>
<evidence type="ECO:0000256" key="3">
    <source>
        <dbReference type="ARBA" id="ARBA00012737"/>
    </source>
</evidence>
<comment type="catalytic activity">
    <reaction evidence="7">
        <text>L-aspartate + L-glutamine + ATP + H2O = L-asparagine + L-glutamate + AMP + diphosphate + H(+)</text>
        <dbReference type="Rhea" id="RHEA:12228"/>
        <dbReference type="ChEBI" id="CHEBI:15377"/>
        <dbReference type="ChEBI" id="CHEBI:15378"/>
        <dbReference type="ChEBI" id="CHEBI:29985"/>
        <dbReference type="ChEBI" id="CHEBI:29991"/>
        <dbReference type="ChEBI" id="CHEBI:30616"/>
        <dbReference type="ChEBI" id="CHEBI:33019"/>
        <dbReference type="ChEBI" id="CHEBI:58048"/>
        <dbReference type="ChEBI" id="CHEBI:58359"/>
        <dbReference type="ChEBI" id="CHEBI:456215"/>
        <dbReference type="EC" id="6.3.5.4"/>
    </reaction>
</comment>
<proteinExistence type="inferred from homology"/>
<dbReference type="GO" id="GO:0005524">
    <property type="term" value="F:ATP binding"/>
    <property type="evidence" value="ECO:0007669"/>
    <property type="project" value="UniProtKB-KW"/>
</dbReference>
<evidence type="ECO:0000256" key="2">
    <source>
        <dbReference type="ARBA" id="ARBA00005752"/>
    </source>
</evidence>
<feature type="site" description="Important for beta-aspartyl-AMP intermediate formation" evidence="10">
    <location>
        <position position="355"/>
    </location>
</feature>
<keyword evidence="4 9" id="KW-0547">Nucleotide-binding</keyword>
<evidence type="ECO:0000256" key="9">
    <source>
        <dbReference type="PIRSR" id="PIRSR001589-2"/>
    </source>
</evidence>
<dbReference type="PATRIC" id="fig|1618549.4.peg.1360"/>
<evidence type="ECO:0000256" key="4">
    <source>
        <dbReference type="ARBA" id="ARBA00022741"/>
    </source>
</evidence>
<comment type="pathway">
    <text evidence="1">Amino-acid biosynthesis; L-asparagine biosynthesis; L-asparagine from L-aspartate (L-Gln route): step 1/1.</text>
</comment>
<evidence type="ECO:0000256" key="5">
    <source>
        <dbReference type="ARBA" id="ARBA00022840"/>
    </source>
</evidence>
<organism evidence="12 13">
    <name type="scientific">Candidatus Woesebacteria bacterium GW2011_GWA1_39_12</name>
    <dbReference type="NCBI Taxonomy" id="1618549"/>
    <lineage>
        <taxon>Bacteria</taxon>
        <taxon>Candidatus Woeseibacteriota</taxon>
    </lineage>
</organism>
<feature type="active site" description="For GATase activity" evidence="8">
    <location>
        <position position="2"/>
    </location>
</feature>
<dbReference type="InterPro" id="IPR001962">
    <property type="entry name" value="Asn_synthase"/>
</dbReference>
<dbReference type="SUPFAM" id="SSF56235">
    <property type="entry name" value="N-terminal nucleophile aminohydrolases (Ntn hydrolases)"/>
    <property type="match status" value="1"/>
</dbReference>
<dbReference type="Pfam" id="PF00733">
    <property type="entry name" value="Asn_synthase"/>
    <property type="match status" value="1"/>
</dbReference>
<evidence type="ECO:0000259" key="11">
    <source>
        <dbReference type="PROSITE" id="PS51278"/>
    </source>
</evidence>
<dbReference type="GO" id="GO:0005829">
    <property type="term" value="C:cytosol"/>
    <property type="evidence" value="ECO:0007669"/>
    <property type="project" value="TreeGrafter"/>
</dbReference>
<reference evidence="12 13" key="1">
    <citation type="journal article" date="2015" name="Nature">
        <title>rRNA introns, odd ribosomes, and small enigmatic genomes across a large radiation of phyla.</title>
        <authorList>
            <person name="Brown C.T."/>
            <person name="Hug L.A."/>
            <person name="Thomas B.C."/>
            <person name="Sharon I."/>
            <person name="Castelle C.J."/>
            <person name="Singh A."/>
            <person name="Wilkins M.J."/>
            <person name="Williams K.H."/>
            <person name="Banfield J.F."/>
        </authorList>
    </citation>
    <scope>NUCLEOTIDE SEQUENCE [LARGE SCALE GENOMIC DNA]</scope>
</reference>
<dbReference type="EMBL" id="LBWA01000025">
    <property type="protein sequence ID" value="KKQ96787.1"/>
    <property type="molecule type" value="Genomic_DNA"/>
</dbReference>
<name>A0A0G0M0D8_9BACT</name>